<evidence type="ECO:0000256" key="16">
    <source>
        <dbReference type="SAM" id="MobiDB-lite"/>
    </source>
</evidence>
<feature type="compositionally biased region" description="Polar residues" evidence="16">
    <location>
        <begin position="436"/>
        <end position="450"/>
    </location>
</feature>
<keyword evidence="9" id="KW-0805">Transcription regulation</keyword>
<dbReference type="CDD" id="cd10224">
    <property type="entry name" value="ASKHA_NBD_actin"/>
    <property type="match status" value="1"/>
</dbReference>
<dbReference type="EMBL" id="LR999458">
    <property type="protein sequence ID" value="CAE6249499.1"/>
    <property type="molecule type" value="Genomic_DNA"/>
</dbReference>
<keyword evidence="13" id="KW-0539">Nucleus</keyword>
<keyword evidence="11" id="KW-0804">Transcription</keyword>
<dbReference type="GO" id="GO:0005524">
    <property type="term" value="F:ATP binding"/>
    <property type="evidence" value="ECO:0007669"/>
    <property type="project" value="UniProtKB-KW"/>
</dbReference>
<dbReference type="CDD" id="cd01396">
    <property type="entry name" value="MeCP2_MBD"/>
    <property type="match status" value="1"/>
</dbReference>
<evidence type="ECO:0000256" key="7">
    <source>
        <dbReference type="ARBA" id="ARBA00022801"/>
    </source>
</evidence>
<dbReference type="InterPro" id="IPR020902">
    <property type="entry name" value="Actin/actin-like_CS"/>
</dbReference>
<evidence type="ECO:0000256" key="6">
    <source>
        <dbReference type="ARBA" id="ARBA00022741"/>
    </source>
</evidence>
<evidence type="ECO:0000256" key="2">
    <source>
        <dbReference type="ARBA" id="ARBA00004245"/>
    </source>
</evidence>
<evidence type="ECO:0000256" key="1">
    <source>
        <dbReference type="ARBA" id="ARBA00004123"/>
    </source>
</evidence>
<feature type="region of interest" description="Disordered" evidence="16">
    <location>
        <begin position="407"/>
        <end position="477"/>
    </location>
</feature>
<keyword evidence="8" id="KW-0067">ATP-binding</keyword>
<dbReference type="InterPro" id="IPR016177">
    <property type="entry name" value="DNA-bd_dom_sf"/>
</dbReference>
<dbReference type="GO" id="GO:0005634">
    <property type="term" value="C:nucleus"/>
    <property type="evidence" value="ECO:0007669"/>
    <property type="project" value="UniProtKB-SubCell"/>
</dbReference>
<evidence type="ECO:0000256" key="5">
    <source>
        <dbReference type="ARBA" id="ARBA00022490"/>
    </source>
</evidence>
<keyword evidence="10" id="KW-0238">DNA-binding</keyword>
<dbReference type="InterPro" id="IPR004001">
    <property type="entry name" value="Actin_CS"/>
</dbReference>
<dbReference type="FunFam" id="3.30.420.40:FF:000291">
    <property type="entry name" value="Actin, alpha skeletal muscle"/>
    <property type="match status" value="1"/>
</dbReference>
<dbReference type="GO" id="GO:0003677">
    <property type="term" value="F:DNA binding"/>
    <property type="evidence" value="ECO:0007669"/>
    <property type="project" value="UniProtKB-KW"/>
</dbReference>
<evidence type="ECO:0000313" key="18">
    <source>
        <dbReference type="EMBL" id="CAE6249499.1"/>
    </source>
</evidence>
<keyword evidence="6" id="KW-0547">Nucleotide-binding</keyword>
<dbReference type="SUPFAM" id="SSF54171">
    <property type="entry name" value="DNA-binding domain"/>
    <property type="match status" value="1"/>
</dbReference>
<dbReference type="GO" id="GO:0016787">
    <property type="term" value="F:hydrolase activity"/>
    <property type="evidence" value="ECO:0007669"/>
    <property type="project" value="UniProtKB-KW"/>
</dbReference>
<dbReference type="GO" id="GO:0005856">
    <property type="term" value="C:cytoskeleton"/>
    <property type="evidence" value="ECO:0007669"/>
    <property type="project" value="UniProtKB-SubCell"/>
</dbReference>
<dbReference type="Gene3D" id="3.90.640.10">
    <property type="entry name" value="Actin, Chain A, domain 4"/>
    <property type="match status" value="1"/>
</dbReference>
<keyword evidence="12" id="KW-0206">Cytoskeleton</keyword>
<feature type="domain" description="MBD" evidence="17">
    <location>
        <begin position="456"/>
        <end position="532"/>
    </location>
</feature>
<evidence type="ECO:0000256" key="4">
    <source>
        <dbReference type="ARBA" id="ARBA00011501"/>
    </source>
</evidence>
<dbReference type="PROSITE" id="PS00432">
    <property type="entry name" value="ACTINS_2"/>
    <property type="match status" value="1"/>
</dbReference>
<dbReference type="Pfam" id="PF01429">
    <property type="entry name" value="MBD"/>
    <property type="match status" value="1"/>
</dbReference>
<reference evidence="18" key="1">
    <citation type="submission" date="2021-01" db="EMBL/GenBank/DDBJ databases">
        <authorList>
            <person name="Bezrukov I."/>
        </authorList>
    </citation>
    <scope>NUCLEOTIDE SEQUENCE</scope>
</reference>
<sequence length="611" mass="67272">MADGEDIQPLVCDNGTGMVKAGFAGDDAPRAVFPSIVGRPRHTGVMVGMGQKDAYVGDEAQSKRGILTLKYPIEHGIVNNWDDMEKIWHHTFYNELRVAPEEHPVLLTEAPLNPKANREKMTQIMFETFNTPAMYVAIQAVLSLYASGRTTGIVLDSGDGVSHTVPIYEGYALPHAILRLDLAGRDLTDHLMKILTERGYSFTTTAEREIVRDMKEKLSYIALDYEQELETSKTSSSVEKSFELPDGQVITIGAERFRCPEVLFQPSMIGMENPGIHETTYNSIMKCDVDIRKDLYGNIVLSGGTTMFGGIGDRMSKEITALAPSSMKIKVVAPPERKYSVWIGGSILASLSTFQQMWIAKAEYDESGPSICQETQNKTLRFDDSVAGDFPPDPLLASGAFISSAGDGTLDSSSKRRPIQGVSGSGESVRIGMANGTDQVNPSPDSSSHQTESKSRKRAAPGDNWLPPGWRVEDKIRTSGATAGSVDKYYYEPNTGRKFRSRTEVLYYLEHGTSKRGGAKKVENTDFQSDHFEGQGSNRASRKAKEPPPPPPPLDFDFKNPPDKVSWSMANAGEEAWIPIIGDVKVQDSVRREWSTAFTFITNRNPSKLSS</sequence>
<keyword evidence="5" id="KW-0963">Cytoplasm</keyword>
<keyword evidence="7" id="KW-0378">Hydrolase</keyword>
<evidence type="ECO:0000256" key="11">
    <source>
        <dbReference type="ARBA" id="ARBA00023163"/>
    </source>
</evidence>
<dbReference type="FunFam" id="3.30.420.40:FF:000058">
    <property type="entry name" value="Putative actin-related protein 5"/>
    <property type="match status" value="1"/>
</dbReference>
<organism evidence="18 19">
    <name type="scientific">Arabidopsis arenosa</name>
    <name type="common">Sand rock-cress</name>
    <name type="synonym">Cardaminopsis arenosa</name>
    <dbReference type="NCBI Taxonomy" id="38785"/>
    <lineage>
        <taxon>Eukaryota</taxon>
        <taxon>Viridiplantae</taxon>
        <taxon>Streptophyta</taxon>
        <taxon>Embryophyta</taxon>
        <taxon>Tracheophyta</taxon>
        <taxon>Spermatophyta</taxon>
        <taxon>Magnoliopsida</taxon>
        <taxon>eudicotyledons</taxon>
        <taxon>Gunneridae</taxon>
        <taxon>Pentapetalae</taxon>
        <taxon>rosids</taxon>
        <taxon>malvids</taxon>
        <taxon>Brassicales</taxon>
        <taxon>Brassicaceae</taxon>
        <taxon>Camelineae</taxon>
        <taxon>Arabidopsis</taxon>
    </lineage>
</organism>
<comment type="catalytic activity">
    <reaction evidence="14">
        <text>ATP + H2O = ADP + phosphate + H(+)</text>
        <dbReference type="Rhea" id="RHEA:13065"/>
        <dbReference type="ChEBI" id="CHEBI:15377"/>
        <dbReference type="ChEBI" id="CHEBI:15378"/>
        <dbReference type="ChEBI" id="CHEBI:30616"/>
        <dbReference type="ChEBI" id="CHEBI:43474"/>
        <dbReference type="ChEBI" id="CHEBI:456216"/>
    </reaction>
</comment>
<keyword evidence="19" id="KW-1185">Reference proteome</keyword>
<proteinExistence type="inferred from homology"/>
<evidence type="ECO:0000313" key="19">
    <source>
        <dbReference type="Proteomes" id="UP000682877"/>
    </source>
</evidence>
<comment type="subcellular location">
    <subcellularLocation>
        <location evidence="2">Cytoplasm</location>
        <location evidence="2">Cytoskeleton</location>
    </subcellularLocation>
    <subcellularLocation>
        <location evidence="1">Nucleus</location>
    </subcellularLocation>
</comment>
<dbReference type="PROSITE" id="PS01132">
    <property type="entry name" value="ACTINS_ACT_LIKE"/>
    <property type="match status" value="1"/>
</dbReference>
<accession>A0A8S2B644</accession>
<protein>
    <recommendedName>
        <fullName evidence="17">MBD domain-containing protein</fullName>
    </recommendedName>
</protein>
<dbReference type="Pfam" id="PF00022">
    <property type="entry name" value="Actin"/>
    <property type="match status" value="1"/>
</dbReference>
<evidence type="ECO:0000259" key="17">
    <source>
        <dbReference type="PROSITE" id="PS50982"/>
    </source>
</evidence>
<evidence type="ECO:0000256" key="8">
    <source>
        <dbReference type="ARBA" id="ARBA00022840"/>
    </source>
</evidence>
<evidence type="ECO:0000256" key="14">
    <source>
        <dbReference type="ARBA" id="ARBA00049360"/>
    </source>
</evidence>
<gene>
    <name evidence="18" type="ORF">AARE701A_LOCUS21922</name>
</gene>
<dbReference type="AlphaFoldDB" id="A0A8S2B644"/>
<comment type="similarity">
    <text evidence="3 15">Belongs to the actin family.</text>
</comment>
<dbReference type="PROSITE" id="PS00406">
    <property type="entry name" value="ACTINS_1"/>
    <property type="match status" value="1"/>
</dbReference>
<comment type="subunit">
    <text evidence="4">Polymerization of globular actin (G-actin) leads to a structural filament (F-actin) in the form of a two-stranded helix. The binding of profilin to monomeric G-actin cause the sequestration of actin into profilactin complexes, and prevents the polymerization.</text>
</comment>
<evidence type="ECO:0000256" key="13">
    <source>
        <dbReference type="ARBA" id="ARBA00023242"/>
    </source>
</evidence>
<dbReference type="InterPro" id="IPR004000">
    <property type="entry name" value="Actin"/>
</dbReference>
<dbReference type="GO" id="GO:0048767">
    <property type="term" value="P:root hair elongation"/>
    <property type="evidence" value="ECO:0007669"/>
    <property type="project" value="UniProtKB-ARBA"/>
</dbReference>
<dbReference type="Gene3D" id="3.30.890.10">
    <property type="entry name" value="Methyl-cpg-binding Protein 2, Chain A"/>
    <property type="match status" value="1"/>
</dbReference>
<dbReference type="SUPFAM" id="SSF53067">
    <property type="entry name" value="Actin-like ATPase domain"/>
    <property type="match status" value="2"/>
</dbReference>
<evidence type="ECO:0000256" key="15">
    <source>
        <dbReference type="RuleBase" id="RU000487"/>
    </source>
</evidence>
<evidence type="ECO:0000256" key="12">
    <source>
        <dbReference type="ARBA" id="ARBA00023212"/>
    </source>
</evidence>
<dbReference type="SMART" id="SM00268">
    <property type="entry name" value="ACTIN"/>
    <property type="match status" value="1"/>
</dbReference>
<dbReference type="FunFam" id="3.90.640.10:FF:000001">
    <property type="entry name" value="Actin, muscle"/>
    <property type="match status" value="1"/>
</dbReference>
<evidence type="ECO:0000256" key="10">
    <source>
        <dbReference type="ARBA" id="ARBA00023125"/>
    </source>
</evidence>
<dbReference type="PROSITE" id="PS50982">
    <property type="entry name" value="MBD"/>
    <property type="match status" value="1"/>
</dbReference>
<dbReference type="FunFam" id="3.30.420.40:FF:000404">
    <property type="entry name" value="Major actin"/>
    <property type="match status" value="1"/>
</dbReference>
<dbReference type="InterPro" id="IPR001739">
    <property type="entry name" value="Methyl_CpG_DNA-bd"/>
</dbReference>
<name>A0A8S2B644_ARAAE</name>
<feature type="region of interest" description="Disordered" evidence="16">
    <location>
        <begin position="529"/>
        <end position="561"/>
    </location>
</feature>
<dbReference type="InterPro" id="IPR043129">
    <property type="entry name" value="ATPase_NBD"/>
</dbReference>
<evidence type="ECO:0000256" key="3">
    <source>
        <dbReference type="ARBA" id="ARBA00006752"/>
    </source>
</evidence>
<dbReference type="PRINTS" id="PR00190">
    <property type="entry name" value="ACTIN"/>
</dbReference>
<evidence type="ECO:0000256" key="9">
    <source>
        <dbReference type="ARBA" id="ARBA00023015"/>
    </source>
</evidence>
<dbReference type="Gene3D" id="3.30.420.40">
    <property type="match status" value="2"/>
</dbReference>
<dbReference type="PANTHER" id="PTHR11937">
    <property type="entry name" value="ACTIN"/>
    <property type="match status" value="1"/>
</dbReference>
<dbReference type="Proteomes" id="UP000682877">
    <property type="component" value="Chromosome 8"/>
</dbReference>